<dbReference type="InterPro" id="IPR027417">
    <property type="entry name" value="P-loop_NTPase"/>
</dbReference>
<dbReference type="CDD" id="cd01127">
    <property type="entry name" value="TrwB_TraG_TraD_VirD4"/>
    <property type="match status" value="1"/>
</dbReference>
<dbReference type="SUPFAM" id="SSF52540">
    <property type="entry name" value="P-loop containing nucleoside triphosphate hydrolases"/>
    <property type="match status" value="2"/>
</dbReference>
<organism evidence="3 4">
    <name type="scientific">Virgisporangium aliadipatigenens</name>
    <dbReference type="NCBI Taxonomy" id="741659"/>
    <lineage>
        <taxon>Bacteria</taxon>
        <taxon>Bacillati</taxon>
        <taxon>Actinomycetota</taxon>
        <taxon>Actinomycetes</taxon>
        <taxon>Micromonosporales</taxon>
        <taxon>Micromonosporaceae</taxon>
        <taxon>Virgisporangium</taxon>
    </lineage>
</organism>
<proteinExistence type="predicted"/>
<feature type="region of interest" description="Disordered" evidence="1">
    <location>
        <begin position="634"/>
        <end position="675"/>
    </location>
</feature>
<dbReference type="Proteomes" id="UP000619260">
    <property type="component" value="Unassembled WGS sequence"/>
</dbReference>
<feature type="domain" description="AAA+ ATPase" evidence="2">
    <location>
        <begin position="718"/>
        <end position="1046"/>
    </location>
</feature>
<dbReference type="PANTHER" id="PTHR42957">
    <property type="entry name" value="HELICASE MJ1565-RELATED"/>
    <property type="match status" value="1"/>
</dbReference>
<accession>A0A8J3YKA3</accession>
<dbReference type="EMBL" id="BOPF01000013">
    <property type="protein sequence ID" value="GIJ46994.1"/>
    <property type="molecule type" value="Genomic_DNA"/>
</dbReference>
<dbReference type="RefSeq" id="WP_203900517.1">
    <property type="nucleotide sequence ID" value="NZ_BOPF01000013.1"/>
</dbReference>
<evidence type="ECO:0000256" key="1">
    <source>
        <dbReference type="SAM" id="MobiDB-lite"/>
    </source>
</evidence>
<keyword evidence="4" id="KW-1185">Reference proteome</keyword>
<dbReference type="SMART" id="SM00382">
    <property type="entry name" value="AAA"/>
    <property type="match status" value="1"/>
</dbReference>
<dbReference type="PANTHER" id="PTHR42957:SF2">
    <property type="entry name" value="HELICASE HERA CENTRAL DOMAIN-CONTAINING PROTEIN"/>
    <property type="match status" value="1"/>
</dbReference>
<reference evidence="3" key="1">
    <citation type="submission" date="2021-01" db="EMBL/GenBank/DDBJ databases">
        <title>Whole genome shotgun sequence of Virgisporangium aliadipatigenens NBRC 105644.</title>
        <authorList>
            <person name="Komaki H."/>
            <person name="Tamura T."/>
        </authorList>
    </citation>
    <scope>NUCLEOTIDE SEQUENCE</scope>
    <source>
        <strain evidence="3">NBRC 105644</strain>
    </source>
</reference>
<dbReference type="Gene3D" id="3.40.50.300">
    <property type="entry name" value="P-loop containing nucleotide triphosphate hydrolases"/>
    <property type="match status" value="2"/>
</dbReference>
<dbReference type="InterPro" id="IPR008571">
    <property type="entry name" value="HerA-like"/>
</dbReference>
<dbReference type="AlphaFoldDB" id="A0A8J3YKA3"/>
<dbReference type="InterPro" id="IPR003593">
    <property type="entry name" value="AAA+_ATPase"/>
</dbReference>
<gene>
    <name evidence="3" type="ORF">Val02_38800</name>
</gene>
<feature type="compositionally biased region" description="Low complexity" evidence="1">
    <location>
        <begin position="634"/>
        <end position="664"/>
    </location>
</feature>
<comment type="caution">
    <text evidence="3">The sequence shown here is derived from an EMBL/GenBank/DDBJ whole genome shotgun (WGS) entry which is preliminary data.</text>
</comment>
<evidence type="ECO:0000259" key="2">
    <source>
        <dbReference type="SMART" id="SM00382"/>
    </source>
</evidence>
<name>A0A8J3YKA3_9ACTN</name>
<dbReference type="InterPro" id="IPR002789">
    <property type="entry name" value="HerA_central"/>
</dbReference>
<protein>
    <submittedName>
        <fullName evidence="3">ATPase</fullName>
    </submittedName>
</protein>
<evidence type="ECO:0000313" key="3">
    <source>
        <dbReference type="EMBL" id="GIJ46994.1"/>
    </source>
</evidence>
<sequence length="1107" mass="119956">MSGGVVSDDLGLKALEGLRIHLAPSNEDIWDPSPFHVETLHRNVVHQVVAAIDDARKRIPSPTGVVVQGQRGSGKTHLLGWIRRQVQDRDGYFFVVSLLDGRRFWHSVAQAMVDGLNRTNGPDTTQLGLFLQRLTLFVGVPFAARQAVLGAEPLSKEALDMFAAALFKAQREVGRKCRDTARALVMLHSDDLRAVEIATTFLSSADECEPGERMAWGLPRGVKPPESVVSEISWLLAVTGPSVIAVDQIDGVLTPYVHAMEGGRGVEPQDAYVLDQIATVLMDLREATRKTVTVVALQPTSWQVIKSQAIAAVQDRFTEAKHLGQIPTPGVGRQLVAKRLRAHFDTVDFEPPYPTWPVREEAFDTAQDFRPRQLLQNVSRHISACVQDGVVREMTSLGSPEGDDLPLVPVRPVDDLGPLDRQYAELRRRPDVPTEIRPDNEDAELPRLLSAGLAAWIFERGDAGRLFEQDTPPSTKPPLHARLHKTLVEETEEQAHWAFRAITAGHHIAVQNRLRKACLESGLAEGVSRRRLFILRNGPWPGGQKTAEMVRAFEMAGGRKLAVGPEDLRILAALRDLIASKPADLQGWLVARRPTRELPFLREALAEALADLPGAPAAEPFVTESPAAEPLGAEARPAAPAPEAVTAAPEGGTVPPEARAVPPEAGTPTQGAAVDGMSTLERAATWGRHRTPESRTPSIRLGAGFDDAAPVAVDLEALRKHTAIFAGSGSGKTVLIRRLVEECALQGVSSIVLDPNNDLARLGDAWPQEPAAWGDGDARKSRDYLADVDVVVWTPRREAGRPISFQPLPDFHSFVDDPDEFEAAVEAALAALAPRAKVTGNTAKADRARAVLKEALVHYGRSHRETTLRGFIGMLNDLPDGVSDIDKAFDIAKELGQNLTAARVNDPMFGGIGEAVDPGVLLSPPEGKRARVSVISFVGLPSDEQRQSFVNQLQMALFAWVKRNPAGDRPLGGLFVMDEAQTLAPAGAMTACTRSTLSLVSQARKYGLGLVFATQAPKGLHNQIPGNATTQFFGLLNAPIQIDAAREMARAKGGDVPDISQLRSGQFYVALEGEPFRKVRTPLCLTHHPKSPLTTEEVLSRARAGDA</sequence>
<evidence type="ECO:0000313" key="4">
    <source>
        <dbReference type="Proteomes" id="UP000619260"/>
    </source>
</evidence>
<dbReference type="Pfam" id="PF01935">
    <property type="entry name" value="DUF87"/>
    <property type="match status" value="1"/>
</dbReference>